<organism evidence="7 8">
    <name type="scientific">Raphidocelis subcapitata</name>
    <dbReference type="NCBI Taxonomy" id="307507"/>
    <lineage>
        <taxon>Eukaryota</taxon>
        <taxon>Viridiplantae</taxon>
        <taxon>Chlorophyta</taxon>
        <taxon>core chlorophytes</taxon>
        <taxon>Chlorophyceae</taxon>
        <taxon>CS clade</taxon>
        <taxon>Sphaeropleales</taxon>
        <taxon>Selenastraceae</taxon>
        <taxon>Raphidocelis</taxon>
    </lineage>
</organism>
<dbReference type="GO" id="GO:0043161">
    <property type="term" value="P:proteasome-mediated ubiquitin-dependent protein catabolic process"/>
    <property type="evidence" value="ECO:0007669"/>
    <property type="project" value="TreeGrafter"/>
</dbReference>
<protein>
    <recommendedName>
        <fullName evidence="4">26S proteasome regulatory subunit RPN7</fullName>
    </recommendedName>
</protein>
<comment type="caution">
    <text evidence="7">The sequence shown here is derived from an EMBL/GenBank/DDBJ whole genome shotgun (WGS) entry which is preliminary data.</text>
</comment>
<dbReference type="InterPro" id="IPR000717">
    <property type="entry name" value="PCI_dom"/>
</dbReference>
<name>A0A2V0PCM5_9CHLO</name>
<dbReference type="SUPFAM" id="SSF46785">
    <property type="entry name" value="Winged helix' DNA-binding domain"/>
    <property type="match status" value="1"/>
</dbReference>
<evidence type="ECO:0000256" key="5">
    <source>
        <dbReference type="SAM" id="Coils"/>
    </source>
</evidence>
<dbReference type="PROSITE" id="PS50250">
    <property type="entry name" value="PCI"/>
    <property type="match status" value="1"/>
</dbReference>
<dbReference type="Gene3D" id="1.25.40.570">
    <property type="match status" value="1"/>
</dbReference>
<evidence type="ECO:0000256" key="2">
    <source>
        <dbReference type="ARBA" id="ARBA00005717"/>
    </source>
</evidence>
<dbReference type="OrthoDB" id="1452at2759"/>
<dbReference type="SMART" id="SM00088">
    <property type="entry name" value="PINT"/>
    <property type="match status" value="1"/>
</dbReference>
<dbReference type="InterPro" id="IPR036390">
    <property type="entry name" value="WH_DNA-bd_sf"/>
</dbReference>
<dbReference type="InParanoid" id="A0A2V0PCM5"/>
<gene>
    <name evidence="7" type="ORF">Rsub_10740</name>
</gene>
<dbReference type="InterPro" id="IPR049549">
    <property type="entry name" value="RPN7_PSMD6_C"/>
</dbReference>
<dbReference type="FunCoup" id="A0A2V0PCM5">
    <property type="interactions" value="2383"/>
</dbReference>
<accession>A0A2V0PCM5</accession>
<dbReference type="EMBL" id="BDRX01000103">
    <property type="protein sequence ID" value="GBF97604.1"/>
    <property type="molecule type" value="Genomic_DNA"/>
</dbReference>
<keyword evidence="8" id="KW-1185">Reference proteome</keyword>
<reference evidence="7 8" key="1">
    <citation type="journal article" date="2018" name="Sci. Rep.">
        <title>Raphidocelis subcapitata (=Pseudokirchneriella subcapitata) provides an insight into genome evolution and environmental adaptations in the Sphaeropleales.</title>
        <authorList>
            <person name="Suzuki S."/>
            <person name="Yamaguchi H."/>
            <person name="Nakajima N."/>
            <person name="Kawachi M."/>
        </authorList>
    </citation>
    <scope>NUCLEOTIDE SEQUENCE [LARGE SCALE GENOMIC DNA]</scope>
    <source>
        <strain evidence="7 8">NIES-35</strain>
    </source>
</reference>
<dbReference type="Pfam" id="PF01399">
    <property type="entry name" value="PCI"/>
    <property type="match status" value="1"/>
</dbReference>
<comment type="similarity">
    <text evidence="2">Belongs to the proteasome subunit S10 family.</text>
</comment>
<dbReference type="InterPro" id="IPR019585">
    <property type="entry name" value="Rpn7/CSN1"/>
</dbReference>
<dbReference type="FunFam" id="1.25.40.570:FF:000005">
    <property type="entry name" value="26S proteasome regulatory subunit N7"/>
    <property type="match status" value="1"/>
</dbReference>
<evidence type="ECO:0000256" key="4">
    <source>
        <dbReference type="ARBA" id="ARBA00075096"/>
    </source>
</evidence>
<dbReference type="InterPro" id="IPR045135">
    <property type="entry name" value="Rpn7_N"/>
</dbReference>
<proteinExistence type="inferred from homology"/>
<dbReference type="Pfam" id="PF10602">
    <property type="entry name" value="RPN7"/>
    <property type="match status" value="1"/>
</dbReference>
<dbReference type="PANTHER" id="PTHR14145:SF1">
    <property type="entry name" value="26S PROTEASOME NON-ATPASE REGULATORY SUBUNIT 6"/>
    <property type="match status" value="1"/>
</dbReference>
<keyword evidence="5" id="KW-0175">Coiled coil</keyword>
<dbReference type="Pfam" id="PF21154">
    <property type="entry name" value="RPN7_PSMD6_C"/>
    <property type="match status" value="1"/>
</dbReference>
<feature type="coiled-coil region" evidence="5">
    <location>
        <begin position="71"/>
        <end position="98"/>
    </location>
</feature>
<evidence type="ECO:0000313" key="8">
    <source>
        <dbReference type="Proteomes" id="UP000247498"/>
    </source>
</evidence>
<dbReference type="STRING" id="307507.A0A2V0PCM5"/>
<evidence type="ECO:0000313" key="7">
    <source>
        <dbReference type="EMBL" id="GBF97604.1"/>
    </source>
</evidence>
<feature type="domain" description="PCI" evidence="6">
    <location>
        <begin position="190"/>
        <end position="358"/>
    </location>
</feature>
<dbReference type="Proteomes" id="UP000247498">
    <property type="component" value="Unassembled WGS sequence"/>
</dbReference>
<dbReference type="AlphaFoldDB" id="A0A2V0PCM5"/>
<evidence type="ECO:0000259" key="6">
    <source>
        <dbReference type="PROSITE" id="PS50250"/>
    </source>
</evidence>
<dbReference type="GO" id="GO:0000502">
    <property type="term" value="C:proteasome complex"/>
    <property type="evidence" value="ECO:0007669"/>
    <property type="project" value="UniProtKB-KW"/>
</dbReference>
<sequence length="387" mass="43109">MAQDEEKQDFRLELAQKVFLYKSKDTSAADRKRLQTEILDTCFKDALTPLYEHLCTDLGLPKDEKKVAEMRAINEAKLAELEAKFKDAEENLGETEVRDALHARAEYLGRIGDRAGAAKAYGETEERTASGGAKADMVFSQIRLAVLYDDWHAVKRLLARARAVCEAGGDWEHKNRLKVYEGVFAMYTRDFKRAAGLFLDSIATFTTSELFGYPRLITYAVLTGVVALDRPALKASVVDSPEVLAVIGGVPHLAPFLTCLYECKYAGFFKAFAGLMDLVRGDMYLAPHLRWYMREARLVAYSQFLESYKSVTLASMAAAFDVSTKFLDQELADFIVAGRLGAKIDGVAGVAEGRRPDARNAAYGDVIRRGDLLLNRIQKLSRVVDVE</sequence>
<dbReference type="PANTHER" id="PTHR14145">
    <property type="entry name" value="26S PROTESOME SUBUNIT 6"/>
    <property type="match status" value="1"/>
</dbReference>
<keyword evidence="3 7" id="KW-0647">Proteasome</keyword>
<evidence type="ECO:0000256" key="1">
    <source>
        <dbReference type="ARBA" id="ARBA00002187"/>
    </source>
</evidence>
<evidence type="ECO:0000256" key="3">
    <source>
        <dbReference type="ARBA" id="ARBA00022942"/>
    </source>
</evidence>
<comment type="function">
    <text evidence="1">Acts as a regulatory subunit of the 26S proteasome which is involved in the ATP-dependent degradation of ubiquitinated proteins.</text>
</comment>